<dbReference type="PROSITE" id="PS00670">
    <property type="entry name" value="D_2_HYDROXYACID_DH_2"/>
    <property type="match status" value="1"/>
</dbReference>
<feature type="domain" description="D-isomer specific 2-hydroxyacid dehydrogenase NAD-binding" evidence="6">
    <location>
        <begin position="107"/>
        <end position="282"/>
    </location>
</feature>
<proteinExistence type="inferred from homology"/>
<evidence type="ECO:0000256" key="2">
    <source>
        <dbReference type="ARBA" id="ARBA00023002"/>
    </source>
</evidence>
<dbReference type="Proteomes" id="UP000033111">
    <property type="component" value="Chromosome"/>
</dbReference>
<keyword evidence="3" id="KW-0520">NAD</keyword>
<protein>
    <submittedName>
        <fullName evidence="7">D-3-phosphoglycerate dehydrogenase</fullName>
        <ecNumber evidence="7">1.1.1.95</ecNumber>
    </submittedName>
</protein>
<dbReference type="HOGENOM" id="CLU_019796_1_3_2"/>
<dbReference type="SUPFAM" id="SSF52283">
    <property type="entry name" value="Formate/glycerate dehydrogenase catalytic domain-like"/>
    <property type="match status" value="1"/>
</dbReference>
<dbReference type="Gene3D" id="3.40.50.720">
    <property type="entry name" value="NAD(P)-binding Rossmann-like Domain"/>
    <property type="match status" value="2"/>
</dbReference>
<dbReference type="GeneID" id="24861004"/>
<dbReference type="PANTHER" id="PTHR43761">
    <property type="entry name" value="D-ISOMER SPECIFIC 2-HYDROXYACID DEHYDROGENASE FAMILY PROTEIN (AFU_ORTHOLOGUE AFUA_1G13630)"/>
    <property type="match status" value="1"/>
</dbReference>
<dbReference type="EMBL" id="CP009506">
    <property type="protein sequence ID" value="AKB28851.1"/>
    <property type="molecule type" value="Genomic_DNA"/>
</dbReference>
<dbReference type="EC" id="1.1.1.95" evidence="7"/>
<dbReference type="InterPro" id="IPR050418">
    <property type="entry name" value="D-iso_2-hydroxyacid_DH_PdxB"/>
</dbReference>
<dbReference type="PANTHER" id="PTHR43761:SF1">
    <property type="entry name" value="D-ISOMER SPECIFIC 2-HYDROXYACID DEHYDROGENASE CATALYTIC DOMAIN-CONTAINING PROTEIN-RELATED"/>
    <property type="match status" value="1"/>
</dbReference>
<dbReference type="InterPro" id="IPR006140">
    <property type="entry name" value="D-isomer_DH_NAD-bd"/>
</dbReference>
<dbReference type="CDD" id="cd12172">
    <property type="entry name" value="PGDH_like_2"/>
    <property type="match status" value="1"/>
</dbReference>
<feature type="domain" description="D-isomer specific 2-hydroxyacid dehydrogenase catalytic" evidence="5">
    <location>
        <begin position="4"/>
        <end position="313"/>
    </location>
</feature>
<keyword evidence="8" id="KW-1185">Reference proteome</keyword>
<evidence type="ECO:0000256" key="4">
    <source>
        <dbReference type="RuleBase" id="RU003719"/>
    </source>
</evidence>
<dbReference type="GO" id="GO:0004617">
    <property type="term" value="F:phosphoglycerate dehydrogenase activity"/>
    <property type="evidence" value="ECO:0007669"/>
    <property type="project" value="UniProtKB-EC"/>
</dbReference>
<dbReference type="InterPro" id="IPR036291">
    <property type="entry name" value="NAD(P)-bd_dom_sf"/>
</dbReference>
<organism evidence="7 8">
    <name type="scientific">Methanosarcina siciliae T4/M</name>
    <dbReference type="NCBI Taxonomy" id="1434120"/>
    <lineage>
        <taxon>Archaea</taxon>
        <taxon>Methanobacteriati</taxon>
        <taxon>Methanobacteriota</taxon>
        <taxon>Stenosarchaea group</taxon>
        <taxon>Methanomicrobia</taxon>
        <taxon>Methanosarcinales</taxon>
        <taxon>Methanosarcinaceae</taxon>
        <taxon>Methanosarcina</taxon>
    </lineage>
</organism>
<sequence>MKIVVADPIFLTEEYKKRLEALGELEIYKNVPFSHDEFIERIKDAEVVIVGRYGVDAKAISSAPRLKLISLWQTGFDNVDMEAATDNGVIVSNVPSYAFESVAEFVFALALNLHRRVHLADMNLREGLFDWRYYVGNQLMSKTIGVLGTGEIGKRVIQIAHGFNMNVLSVTAHPSPERAKALGVKFVDLDTLLSESDIVTLHVPLTPETEHMIGAKELAKMKPTAILINTARGKVVDEAALIEALKEKKIAGAGLDVFEKEPLPMNSPLLVMDNVVLTPHIAFLSEESLDECTYFSIENVEMFAKGKPQNVVNPLVLKG</sequence>
<dbReference type="PATRIC" id="fig|1434120.4.peg.2761"/>
<dbReference type="Pfam" id="PF02826">
    <property type="entry name" value="2-Hacid_dh_C"/>
    <property type="match status" value="1"/>
</dbReference>
<evidence type="ECO:0000313" key="8">
    <source>
        <dbReference type="Proteomes" id="UP000033111"/>
    </source>
</evidence>
<dbReference type="FunFam" id="3.40.50.720:FF:000203">
    <property type="entry name" value="D-3-phosphoglycerate dehydrogenase (SerA)"/>
    <property type="match status" value="1"/>
</dbReference>
<evidence type="ECO:0000256" key="1">
    <source>
        <dbReference type="ARBA" id="ARBA00005854"/>
    </source>
</evidence>
<dbReference type="RefSeq" id="WP_048172464.1">
    <property type="nucleotide sequence ID" value="NZ_CP009506.1"/>
</dbReference>
<accession>A0A0E3L8N9</accession>
<dbReference type="PROSITE" id="PS00671">
    <property type="entry name" value="D_2_HYDROXYACID_DH_3"/>
    <property type="match status" value="1"/>
</dbReference>
<dbReference type="InterPro" id="IPR006139">
    <property type="entry name" value="D-isomer_2_OHA_DH_cat_dom"/>
</dbReference>
<gene>
    <name evidence="7" type="ORF">MSSIT_2132</name>
</gene>
<evidence type="ECO:0000313" key="7">
    <source>
        <dbReference type="EMBL" id="AKB28851.1"/>
    </source>
</evidence>
<keyword evidence="2 4" id="KW-0560">Oxidoreductase</keyword>
<name>A0A0E3L8N9_9EURY</name>
<dbReference type="OrthoDB" id="7437at2157"/>
<comment type="similarity">
    <text evidence="1 4">Belongs to the D-isomer specific 2-hydroxyacid dehydrogenase family.</text>
</comment>
<dbReference type="KEGG" id="msw:MSSIT_2132"/>
<dbReference type="InterPro" id="IPR029753">
    <property type="entry name" value="D-isomer_DH_CS"/>
</dbReference>
<dbReference type="GO" id="GO:0051287">
    <property type="term" value="F:NAD binding"/>
    <property type="evidence" value="ECO:0007669"/>
    <property type="project" value="InterPro"/>
</dbReference>
<dbReference type="AlphaFoldDB" id="A0A0E3L8N9"/>
<evidence type="ECO:0000259" key="6">
    <source>
        <dbReference type="Pfam" id="PF02826"/>
    </source>
</evidence>
<dbReference type="SUPFAM" id="SSF51735">
    <property type="entry name" value="NAD(P)-binding Rossmann-fold domains"/>
    <property type="match status" value="1"/>
</dbReference>
<reference evidence="7 8" key="1">
    <citation type="submission" date="2014-07" db="EMBL/GenBank/DDBJ databases">
        <title>Methanogenic archaea and the global carbon cycle.</title>
        <authorList>
            <person name="Henriksen J.R."/>
            <person name="Luke J."/>
            <person name="Reinhart S."/>
            <person name="Benedict M.N."/>
            <person name="Youngblut N.D."/>
            <person name="Metcalf M.E."/>
            <person name="Whitaker R.J."/>
            <person name="Metcalf W.W."/>
        </authorList>
    </citation>
    <scope>NUCLEOTIDE SEQUENCE [LARGE SCALE GENOMIC DNA]</scope>
    <source>
        <strain evidence="7 8">T4/M</strain>
    </source>
</reference>
<evidence type="ECO:0000256" key="3">
    <source>
        <dbReference type="ARBA" id="ARBA00023027"/>
    </source>
</evidence>
<evidence type="ECO:0000259" key="5">
    <source>
        <dbReference type="Pfam" id="PF00389"/>
    </source>
</evidence>
<dbReference type="Pfam" id="PF00389">
    <property type="entry name" value="2-Hacid_dh"/>
    <property type="match status" value="1"/>
</dbReference>